<dbReference type="Gene3D" id="3.50.50.60">
    <property type="entry name" value="FAD/NAD(P)-binding domain"/>
    <property type="match status" value="1"/>
</dbReference>
<dbReference type="InterPro" id="IPR038299">
    <property type="entry name" value="DAO_C_sf"/>
</dbReference>
<keyword evidence="6" id="KW-0560">Oxidoreductase</keyword>
<evidence type="ECO:0000259" key="8">
    <source>
        <dbReference type="Pfam" id="PF16901"/>
    </source>
</evidence>
<evidence type="ECO:0000313" key="9">
    <source>
        <dbReference type="EMBL" id="KGA11794.1"/>
    </source>
</evidence>
<evidence type="ECO:0000256" key="2">
    <source>
        <dbReference type="ARBA" id="ARBA00007330"/>
    </source>
</evidence>
<protein>
    <recommendedName>
        <fullName evidence="10">Glycerol-3-phosphate dehydrogenase</fullName>
    </recommendedName>
</protein>
<sequence>MDFVRANNISRLRTEQFDVLVVGGGITGLGVALDAASRGLSVGLVEKDDFSSGTSSKSSKLIHGGLRYLQQGEIGLVYEALHERQRLVRNAPHLVSVLPFMIPILTRDGVISKKIARALGSALWMYDLTGGWRIGKLHRRLKSDEAFAHMPTMNKEKLAGAYLYFDAAADDSRLCVAIARTAAKQGAALANYCSVQKITHDSNGRANGAIVRTVENEEFAITARCVVNAAGVWADNIRKADEGTDPHSIRPAKGIHITVPWKMVRNDIAVVIPVRRDKRSLFVVPWVSNGDGTYQYTYVGTTDTDFAGGVDESQSSHDDIEYVLEALNQSVNGSITADDVTAVWSGLRPLVRNEDGTTATGKTADLSRKHQVRVSATGVVSIAGGKLTTYRKMAEHTVDEVLKQVGKKTACKTKRLRFVGATAKSSKKLDREALHLYQRFGSEAQTIQELITSDPSLAEPLIIGLPYLRAEAIFAVRFEMARTLDDILSRRTRARIINRPASLASSRAVAKLMATELQWDDAEVERQVANYVDSCAKEAAAGEVSEAEYLASQTN</sequence>
<dbReference type="InterPro" id="IPR036188">
    <property type="entry name" value="FAD/NAD-bd_sf"/>
</dbReference>
<dbReference type="GO" id="GO:0006071">
    <property type="term" value="P:glycerol metabolic process"/>
    <property type="evidence" value="ECO:0007669"/>
    <property type="project" value="UniProtKB-KW"/>
</dbReference>
<reference evidence="9" key="1">
    <citation type="submission" date="2014-06" db="EMBL/GenBank/DDBJ databases">
        <title>Key roles for freshwater Actinobacteria revealed by deep metagenomic sequencing.</title>
        <authorList>
            <person name="Ghai R."/>
            <person name="Mizuno C.M."/>
            <person name="Picazo A."/>
            <person name="Camacho A."/>
            <person name="Rodriguez-Valera F."/>
        </authorList>
    </citation>
    <scope>NUCLEOTIDE SEQUENCE</scope>
</reference>
<dbReference type="Pfam" id="PF01266">
    <property type="entry name" value="DAO"/>
    <property type="match status" value="1"/>
</dbReference>
<keyword evidence="4" id="KW-0319">Glycerol metabolism</keyword>
<dbReference type="Pfam" id="PF16901">
    <property type="entry name" value="DAO_C"/>
    <property type="match status" value="1"/>
</dbReference>
<dbReference type="PANTHER" id="PTHR11985:SF35">
    <property type="entry name" value="ANAEROBIC GLYCEROL-3-PHOSPHATE DEHYDROGENASE SUBUNIT A"/>
    <property type="match status" value="1"/>
</dbReference>
<dbReference type="AlphaFoldDB" id="A0A094PQ62"/>
<keyword evidence="5" id="KW-0274">FAD</keyword>
<keyword evidence="3" id="KW-0285">Flavoprotein</keyword>
<organism evidence="9">
    <name type="scientific">freshwater metagenome</name>
    <dbReference type="NCBI Taxonomy" id="449393"/>
    <lineage>
        <taxon>unclassified sequences</taxon>
        <taxon>metagenomes</taxon>
        <taxon>ecological metagenomes</taxon>
    </lineage>
</organism>
<comment type="cofactor">
    <cofactor evidence="1">
        <name>FAD</name>
        <dbReference type="ChEBI" id="CHEBI:57692"/>
    </cofactor>
</comment>
<evidence type="ECO:0000256" key="3">
    <source>
        <dbReference type="ARBA" id="ARBA00022630"/>
    </source>
</evidence>
<dbReference type="Gene3D" id="1.10.8.870">
    <property type="entry name" value="Alpha-glycerophosphate oxidase, cap domain"/>
    <property type="match status" value="1"/>
</dbReference>
<evidence type="ECO:0000256" key="5">
    <source>
        <dbReference type="ARBA" id="ARBA00022827"/>
    </source>
</evidence>
<comment type="caution">
    <text evidence="9">The sequence shown here is derived from an EMBL/GenBank/DDBJ whole genome shotgun (WGS) entry which is preliminary data.</text>
</comment>
<dbReference type="PANTHER" id="PTHR11985">
    <property type="entry name" value="GLYCEROL-3-PHOSPHATE DEHYDROGENASE"/>
    <property type="match status" value="1"/>
</dbReference>
<dbReference type="InterPro" id="IPR006076">
    <property type="entry name" value="FAD-dep_OxRdtase"/>
</dbReference>
<comment type="similarity">
    <text evidence="2">Belongs to the FAD-dependent glycerol-3-phosphate dehydrogenase family.</text>
</comment>
<name>A0A094PQ62_9ZZZZ</name>
<dbReference type="EMBL" id="JNSL01000229">
    <property type="protein sequence ID" value="KGA11794.1"/>
    <property type="molecule type" value="Genomic_DNA"/>
</dbReference>
<evidence type="ECO:0000256" key="6">
    <source>
        <dbReference type="ARBA" id="ARBA00023002"/>
    </source>
</evidence>
<proteinExistence type="inferred from homology"/>
<dbReference type="InterPro" id="IPR000447">
    <property type="entry name" value="G3P_DH_FAD-dep"/>
</dbReference>
<feature type="domain" description="Alpha-glycerophosphate oxidase C-terminal" evidence="8">
    <location>
        <begin position="411"/>
        <end position="523"/>
    </location>
</feature>
<dbReference type="PRINTS" id="PR01001">
    <property type="entry name" value="FADG3PDH"/>
</dbReference>
<dbReference type="GO" id="GO:0004368">
    <property type="term" value="F:glycerol-3-phosphate dehydrogenase (quinone) activity"/>
    <property type="evidence" value="ECO:0007669"/>
    <property type="project" value="InterPro"/>
</dbReference>
<dbReference type="GO" id="GO:0046168">
    <property type="term" value="P:glycerol-3-phosphate catabolic process"/>
    <property type="evidence" value="ECO:0007669"/>
    <property type="project" value="TreeGrafter"/>
</dbReference>
<evidence type="ECO:0008006" key="10">
    <source>
        <dbReference type="Google" id="ProtNLM"/>
    </source>
</evidence>
<gene>
    <name evidence="9" type="ORF">GM51_22250</name>
</gene>
<evidence type="ECO:0000259" key="7">
    <source>
        <dbReference type="Pfam" id="PF01266"/>
    </source>
</evidence>
<dbReference type="Gene3D" id="3.30.9.10">
    <property type="entry name" value="D-Amino Acid Oxidase, subunit A, domain 2"/>
    <property type="match status" value="1"/>
</dbReference>
<evidence type="ECO:0000256" key="4">
    <source>
        <dbReference type="ARBA" id="ARBA00022798"/>
    </source>
</evidence>
<dbReference type="InterPro" id="IPR031656">
    <property type="entry name" value="DAO_C"/>
</dbReference>
<dbReference type="SUPFAM" id="SSF51905">
    <property type="entry name" value="FAD/NAD(P)-binding domain"/>
    <property type="match status" value="1"/>
</dbReference>
<feature type="domain" description="FAD dependent oxidoreductase" evidence="7">
    <location>
        <begin position="18"/>
        <end position="390"/>
    </location>
</feature>
<accession>A0A094PQ62</accession>
<dbReference type="PROSITE" id="PS00978">
    <property type="entry name" value="FAD_G3PDH_2"/>
    <property type="match status" value="1"/>
</dbReference>
<evidence type="ECO:0000256" key="1">
    <source>
        <dbReference type="ARBA" id="ARBA00001974"/>
    </source>
</evidence>